<comment type="caution">
    <text evidence="5">The sequence shown here is derived from an EMBL/GenBank/DDBJ whole genome shotgun (WGS) entry which is preliminary data.</text>
</comment>
<name>A0A7W8FG58_9BACT</name>
<dbReference type="GO" id="GO:0050821">
    <property type="term" value="P:protein stabilization"/>
    <property type="evidence" value="ECO:0007669"/>
    <property type="project" value="TreeGrafter"/>
</dbReference>
<evidence type="ECO:0000313" key="6">
    <source>
        <dbReference type="Proteomes" id="UP000539075"/>
    </source>
</evidence>
<reference evidence="5 6" key="1">
    <citation type="submission" date="2020-08" db="EMBL/GenBank/DDBJ databases">
        <title>Genomic Encyclopedia of Type Strains, Phase IV (KMG-IV): sequencing the most valuable type-strain genomes for metagenomic binning, comparative biology and taxonomic classification.</title>
        <authorList>
            <person name="Goeker M."/>
        </authorList>
    </citation>
    <scope>NUCLEOTIDE SEQUENCE [LARGE SCALE GENOMIC DNA]</scope>
    <source>
        <strain evidence="5 6">DSM 11275</strain>
    </source>
</reference>
<gene>
    <name evidence="5" type="ORF">HNQ38_001502</name>
</gene>
<dbReference type="SUPFAM" id="SSF111384">
    <property type="entry name" value="OmpH-like"/>
    <property type="match status" value="1"/>
</dbReference>
<keyword evidence="2 4" id="KW-0732">Signal</keyword>
<dbReference type="GO" id="GO:0005829">
    <property type="term" value="C:cytosol"/>
    <property type="evidence" value="ECO:0007669"/>
    <property type="project" value="TreeGrafter"/>
</dbReference>
<evidence type="ECO:0000256" key="1">
    <source>
        <dbReference type="ARBA" id="ARBA00009091"/>
    </source>
</evidence>
<accession>A0A7W8FG58</accession>
<dbReference type="RefSeq" id="WP_183718903.1">
    <property type="nucleotide sequence ID" value="NZ_JACHGO010000004.1"/>
</dbReference>
<keyword evidence="6" id="KW-1185">Reference proteome</keyword>
<dbReference type="AlphaFoldDB" id="A0A7W8FG58"/>
<comment type="similarity">
    <text evidence="1">Belongs to the Skp family.</text>
</comment>
<dbReference type="GO" id="GO:0051082">
    <property type="term" value="F:unfolded protein binding"/>
    <property type="evidence" value="ECO:0007669"/>
    <property type="project" value="InterPro"/>
</dbReference>
<dbReference type="PANTHER" id="PTHR35089:SF1">
    <property type="entry name" value="CHAPERONE PROTEIN SKP"/>
    <property type="match status" value="1"/>
</dbReference>
<feature type="signal peptide" evidence="4">
    <location>
        <begin position="1"/>
        <end position="19"/>
    </location>
</feature>
<dbReference type="PROSITE" id="PS51257">
    <property type="entry name" value="PROKAR_LIPOPROTEIN"/>
    <property type="match status" value="1"/>
</dbReference>
<evidence type="ECO:0000256" key="4">
    <source>
        <dbReference type="SAM" id="SignalP"/>
    </source>
</evidence>
<evidence type="ECO:0000256" key="3">
    <source>
        <dbReference type="SAM" id="MobiDB-lite"/>
    </source>
</evidence>
<dbReference type="InterPro" id="IPR005632">
    <property type="entry name" value="Chaperone_Skp"/>
</dbReference>
<feature type="compositionally biased region" description="Basic and acidic residues" evidence="3">
    <location>
        <begin position="184"/>
        <end position="200"/>
    </location>
</feature>
<feature type="region of interest" description="Disordered" evidence="3">
    <location>
        <begin position="158"/>
        <end position="200"/>
    </location>
</feature>
<dbReference type="Proteomes" id="UP000539075">
    <property type="component" value="Unassembled WGS sequence"/>
</dbReference>
<proteinExistence type="inferred from homology"/>
<dbReference type="PANTHER" id="PTHR35089">
    <property type="entry name" value="CHAPERONE PROTEIN SKP"/>
    <property type="match status" value="1"/>
</dbReference>
<feature type="compositionally biased region" description="Low complexity" evidence="3">
    <location>
        <begin position="158"/>
        <end position="183"/>
    </location>
</feature>
<dbReference type="Pfam" id="PF03938">
    <property type="entry name" value="OmpH"/>
    <property type="match status" value="1"/>
</dbReference>
<dbReference type="EMBL" id="JACHGO010000004">
    <property type="protein sequence ID" value="MBB5143405.1"/>
    <property type="molecule type" value="Genomic_DNA"/>
</dbReference>
<evidence type="ECO:0000313" key="5">
    <source>
        <dbReference type="EMBL" id="MBB5143405.1"/>
    </source>
</evidence>
<evidence type="ECO:0000256" key="2">
    <source>
        <dbReference type="ARBA" id="ARBA00022729"/>
    </source>
</evidence>
<dbReference type="Gene3D" id="3.30.910.20">
    <property type="entry name" value="Skp domain"/>
    <property type="match status" value="1"/>
</dbReference>
<sequence length="200" mass="21677">MRIRYFLPLALMLSLMLIACQQGEGSSQPKLAVVDMTRIMRDSEAGKAGVKHLEALQADMQEQLNAIQGRLEKNANDADAQKELQTVYMMSQQRMQVEQQNVVNVLYDTMQRIINAYRTEKGYALIISSEAAASFDPKADVTTDIIAAMNKQKVDFKPAAAEGAADAAAAPAVEAPKAAAPAEKPADKAAEKPAKPAEKK</sequence>
<organism evidence="5 6">
    <name type="scientific">Desulfovibrio intestinalis</name>
    <dbReference type="NCBI Taxonomy" id="58621"/>
    <lineage>
        <taxon>Bacteria</taxon>
        <taxon>Pseudomonadati</taxon>
        <taxon>Thermodesulfobacteriota</taxon>
        <taxon>Desulfovibrionia</taxon>
        <taxon>Desulfovibrionales</taxon>
        <taxon>Desulfovibrionaceae</taxon>
        <taxon>Desulfovibrio</taxon>
    </lineage>
</organism>
<protein>
    <submittedName>
        <fullName evidence="5">Outer membrane protein</fullName>
    </submittedName>
</protein>
<feature type="chain" id="PRO_5030726376" evidence="4">
    <location>
        <begin position="20"/>
        <end position="200"/>
    </location>
</feature>
<dbReference type="InterPro" id="IPR024930">
    <property type="entry name" value="Skp_dom_sf"/>
</dbReference>
<dbReference type="SMART" id="SM00935">
    <property type="entry name" value="OmpH"/>
    <property type="match status" value="1"/>
</dbReference>